<dbReference type="SUPFAM" id="SSF69864">
    <property type="entry name" value="Argininosuccinate synthetase, C-terminal domain"/>
    <property type="match status" value="1"/>
</dbReference>
<evidence type="ECO:0000313" key="11">
    <source>
        <dbReference type="Proteomes" id="UP001050975"/>
    </source>
</evidence>
<evidence type="ECO:0000256" key="6">
    <source>
        <dbReference type="ARBA" id="ARBA00022741"/>
    </source>
</evidence>
<evidence type="ECO:0000256" key="1">
    <source>
        <dbReference type="ARBA" id="ARBA00004967"/>
    </source>
</evidence>
<dbReference type="CDD" id="cd01999">
    <property type="entry name" value="ASS"/>
    <property type="match status" value="1"/>
</dbReference>
<evidence type="ECO:0000256" key="2">
    <source>
        <dbReference type="ARBA" id="ARBA00012286"/>
    </source>
</evidence>
<dbReference type="PROSITE" id="PS00565">
    <property type="entry name" value="ARGININOSUCCIN_SYN_2"/>
    <property type="match status" value="1"/>
</dbReference>
<name>A0AAV3XMW3_9CYAN</name>
<evidence type="ECO:0000256" key="3">
    <source>
        <dbReference type="ARBA" id="ARBA00022571"/>
    </source>
</evidence>
<dbReference type="InterPro" id="IPR001518">
    <property type="entry name" value="Arginosuc_synth"/>
</dbReference>
<protein>
    <recommendedName>
        <fullName evidence="2">argininosuccinate synthase</fullName>
        <ecNumber evidence="2">6.3.4.5</ecNumber>
    </recommendedName>
</protein>
<dbReference type="RefSeq" id="WP_226591329.1">
    <property type="nucleotide sequence ID" value="NZ_BLAY01000192.1"/>
</dbReference>
<dbReference type="NCBIfam" id="TIGR00032">
    <property type="entry name" value="argG"/>
    <property type="match status" value="1"/>
</dbReference>
<evidence type="ECO:0000259" key="9">
    <source>
        <dbReference type="Pfam" id="PF20979"/>
    </source>
</evidence>
<comment type="pathway">
    <text evidence="1">Amino-acid biosynthesis; L-arginine biosynthesis; L-arginine from L-ornithine and carbamoyl phosphate: step 2/3.</text>
</comment>
<keyword evidence="7" id="KW-0067">ATP-binding</keyword>
<dbReference type="GO" id="GO:0000053">
    <property type="term" value="P:argininosuccinate metabolic process"/>
    <property type="evidence" value="ECO:0007669"/>
    <property type="project" value="TreeGrafter"/>
</dbReference>
<dbReference type="Gene3D" id="3.90.1260.10">
    <property type="entry name" value="Argininosuccinate synthetase, chain A, domain 2"/>
    <property type="match status" value="1"/>
</dbReference>
<evidence type="ECO:0000259" key="8">
    <source>
        <dbReference type="Pfam" id="PF00764"/>
    </source>
</evidence>
<dbReference type="Pfam" id="PF00764">
    <property type="entry name" value="Arginosuc_synth"/>
    <property type="match status" value="1"/>
</dbReference>
<evidence type="ECO:0000256" key="7">
    <source>
        <dbReference type="ARBA" id="ARBA00022840"/>
    </source>
</evidence>
<dbReference type="InterPro" id="IPR023434">
    <property type="entry name" value="Arginosuc_synth_type_1_subfam"/>
</dbReference>
<dbReference type="Pfam" id="PF20979">
    <property type="entry name" value="Arginosuc_syn_C"/>
    <property type="match status" value="1"/>
</dbReference>
<gene>
    <name evidence="10" type="primary">argG</name>
    <name evidence="10" type="ORF">MiSe_78080</name>
</gene>
<keyword evidence="5" id="KW-0028">Amino-acid biosynthesis</keyword>
<dbReference type="InterPro" id="IPR024074">
    <property type="entry name" value="AS_cat/multimer_dom_body"/>
</dbReference>
<dbReference type="InterPro" id="IPR018223">
    <property type="entry name" value="Arginosuc_synth_CS"/>
</dbReference>
<dbReference type="InterPro" id="IPR048267">
    <property type="entry name" value="Arginosuc_syn_N"/>
</dbReference>
<dbReference type="AlphaFoldDB" id="A0AAV3XMW3"/>
<dbReference type="GO" id="GO:0005737">
    <property type="term" value="C:cytoplasm"/>
    <property type="evidence" value="ECO:0007669"/>
    <property type="project" value="TreeGrafter"/>
</dbReference>
<dbReference type="InterPro" id="IPR014729">
    <property type="entry name" value="Rossmann-like_a/b/a_fold"/>
</dbReference>
<dbReference type="InterPro" id="IPR048268">
    <property type="entry name" value="Arginosuc_syn_C"/>
</dbReference>
<dbReference type="GO" id="GO:0000050">
    <property type="term" value="P:urea cycle"/>
    <property type="evidence" value="ECO:0007669"/>
    <property type="project" value="TreeGrafter"/>
</dbReference>
<proteinExistence type="predicted"/>
<dbReference type="SUPFAM" id="SSF52402">
    <property type="entry name" value="Adenine nucleotide alpha hydrolases-like"/>
    <property type="match status" value="1"/>
</dbReference>
<accession>A0AAV3XMW3</accession>
<organism evidence="10 11">
    <name type="scientific">Microseira wollei NIES-4236</name>
    <dbReference type="NCBI Taxonomy" id="2530354"/>
    <lineage>
        <taxon>Bacteria</taxon>
        <taxon>Bacillati</taxon>
        <taxon>Cyanobacteriota</taxon>
        <taxon>Cyanophyceae</taxon>
        <taxon>Oscillatoriophycideae</taxon>
        <taxon>Aerosakkonematales</taxon>
        <taxon>Aerosakkonemataceae</taxon>
        <taxon>Microseira</taxon>
    </lineage>
</organism>
<keyword evidence="6" id="KW-0547">Nucleotide-binding</keyword>
<keyword evidence="3" id="KW-0055">Arginine biosynthesis</keyword>
<dbReference type="GO" id="GO:0004055">
    <property type="term" value="F:argininosuccinate synthase activity"/>
    <property type="evidence" value="ECO:0007669"/>
    <property type="project" value="UniProtKB-EC"/>
</dbReference>
<dbReference type="PANTHER" id="PTHR11587">
    <property type="entry name" value="ARGININOSUCCINATE SYNTHASE"/>
    <property type="match status" value="1"/>
</dbReference>
<comment type="caution">
    <text evidence="10">The sequence shown here is derived from an EMBL/GenBank/DDBJ whole genome shotgun (WGS) entry which is preliminary data.</text>
</comment>
<dbReference type="PANTHER" id="PTHR11587:SF2">
    <property type="entry name" value="ARGININOSUCCINATE SYNTHASE"/>
    <property type="match status" value="1"/>
</dbReference>
<feature type="domain" description="Arginosuccinate synthase C-terminal" evidence="9">
    <location>
        <begin position="225"/>
        <end position="444"/>
    </location>
</feature>
<sequence length="455" mass="49664">MADRIGSDWIDNGSLSFFDYGSCDSPSETLRERIATRGRFGMKAQDLNGKTIAFAGSGGLDSCTITRWLTDKGVKVVCFTADLGQPDEEDVEAIGKRMSMAGAVDFVLLPARDAIAGAGVDLIQTQACYEGRYWNTTAIARCVLTKAMIQAMKKRGLTIFSHGATGRGNDQVRFQLITNMLAPDFEVYAPWRDEEFLARFPGRSEMIDFCQEKGLPVTASKDKPYSTDANMLGLTHESGLLEALTTPAHFVKPIMGCYPADAPNEAEEFTVTFEQGRPVKINGNAVNLVDAFLQANAIGGRHGIGIGTHLVENRFVGIKSRGVYESPGVELLGTCYAFLLQLILDRRAREFFDQLSLLIAKQIYQGYWFDLATQMALEAIKRTAELATGTIKVSLYKGNISFVSATDTNHSLYSEENASMEGIGSYNHGDSEGLLRVFGVSARVLATSGQVKLKS</sequence>
<reference evidence="10" key="1">
    <citation type="submission" date="2019-10" db="EMBL/GenBank/DDBJ databases">
        <title>Draft genome sequece of Microseira wollei NIES-4236.</title>
        <authorList>
            <person name="Yamaguchi H."/>
            <person name="Suzuki S."/>
            <person name="Kawachi M."/>
        </authorList>
    </citation>
    <scope>NUCLEOTIDE SEQUENCE</scope>
    <source>
        <strain evidence="10">NIES-4236</strain>
    </source>
</reference>
<dbReference type="EC" id="6.3.4.5" evidence="2"/>
<keyword evidence="11" id="KW-1185">Reference proteome</keyword>
<keyword evidence="4" id="KW-0436">Ligase</keyword>
<dbReference type="Proteomes" id="UP001050975">
    <property type="component" value="Unassembled WGS sequence"/>
</dbReference>
<dbReference type="EMBL" id="BLAY01000192">
    <property type="protein sequence ID" value="GET42988.1"/>
    <property type="molecule type" value="Genomic_DNA"/>
</dbReference>
<evidence type="ECO:0000256" key="5">
    <source>
        <dbReference type="ARBA" id="ARBA00022605"/>
    </source>
</evidence>
<dbReference type="GO" id="GO:0006526">
    <property type="term" value="P:L-arginine biosynthetic process"/>
    <property type="evidence" value="ECO:0007669"/>
    <property type="project" value="UniProtKB-KW"/>
</dbReference>
<dbReference type="NCBIfam" id="NF001770">
    <property type="entry name" value="PRK00509.1"/>
    <property type="match status" value="1"/>
</dbReference>
<evidence type="ECO:0000313" key="10">
    <source>
        <dbReference type="EMBL" id="GET42988.1"/>
    </source>
</evidence>
<evidence type="ECO:0000256" key="4">
    <source>
        <dbReference type="ARBA" id="ARBA00022598"/>
    </source>
</evidence>
<feature type="domain" description="Arginosuccinate synthase-like N-terminal" evidence="8">
    <location>
        <begin position="52"/>
        <end position="216"/>
    </location>
</feature>
<dbReference type="GO" id="GO:0005524">
    <property type="term" value="F:ATP binding"/>
    <property type="evidence" value="ECO:0007669"/>
    <property type="project" value="UniProtKB-KW"/>
</dbReference>
<dbReference type="Gene3D" id="3.40.50.620">
    <property type="entry name" value="HUPs"/>
    <property type="match status" value="1"/>
</dbReference>